<sequence length="363" mass="39066">MTGDMSTLPGGPSDETASGRSGRRPTLRDVAKRAGVSYRTVSRVINGEKFVAPETTAAVNAAVQALDFQRNDIARMLRQGDTTMTIGLVIEDLVNPFYARFAQQVAADAKRQGYVMLTASGEHNPDAEREAIDAFLRRRVDGLLVFPASADHGYLQQELNRGTPLVFVDATAKGIDTDAVVADNHGGARKAVDHLLRHGHRRIALLAESTRLDVAQERLAGYQDSLTRAGVAVDSELVHLDLRTTSDARVAATTVMSMPEERRPTAIFTASNRITIGTLEALQDLHEGVALVGFGDFETAGLLSPGVTVVRHDPAEMAKIAARLLLERLTGARTAPPSTVRIPVELIRRGSGELPPPLPPTHP</sequence>
<dbReference type="InterPro" id="IPR010982">
    <property type="entry name" value="Lambda_DNA-bd_dom_sf"/>
</dbReference>
<gene>
    <name evidence="6" type="ORF">BJ970_006504</name>
</gene>
<dbReference type="GO" id="GO:0003700">
    <property type="term" value="F:DNA-binding transcription factor activity"/>
    <property type="evidence" value="ECO:0007669"/>
    <property type="project" value="TreeGrafter"/>
</dbReference>
<dbReference type="GO" id="GO:0000976">
    <property type="term" value="F:transcription cis-regulatory region binding"/>
    <property type="evidence" value="ECO:0007669"/>
    <property type="project" value="TreeGrafter"/>
</dbReference>
<dbReference type="InterPro" id="IPR000843">
    <property type="entry name" value="HTH_LacI"/>
</dbReference>
<comment type="caution">
    <text evidence="6">The sequence shown here is derived from an EMBL/GenBank/DDBJ whole genome shotgun (WGS) entry which is preliminary data.</text>
</comment>
<dbReference type="RefSeq" id="WP_184730975.1">
    <property type="nucleotide sequence ID" value="NZ_JACHIW010000002.1"/>
</dbReference>
<dbReference type="SMART" id="SM00354">
    <property type="entry name" value="HTH_LACI"/>
    <property type="match status" value="1"/>
</dbReference>
<dbReference type="Proteomes" id="UP000584374">
    <property type="component" value="Unassembled WGS sequence"/>
</dbReference>
<evidence type="ECO:0000256" key="1">
    <source>
        <dbReference type="ARBA" id="ARBA00023015"/>
    </source>
</evidence>
<dbReference type="InterPro" id="IPR046335">
    <property type="entry name" value="LacI/GalR-like_sensor"/>
</dbReference>
<protein>
    <submittedName>
        <fullName evidence="6">LacI family transcriptional regulator</fullName>
    </submittedName>
</protein>
<keyword evidence="3" id="KW-0804">Transcription</keyword>
<dbReference type="AlphaFoldDB" id="A0A840QJA1"/>
<evidence type="ECO:0000313" key="7">
    <source>
        <dbReference type="Proteomes" id="UP000584374"/>
    </source>
</evidence>
<dbReference type="SUPFAM" id="SSF47413">
    <property type="entry name" value="lambda repressor-like DNA-binding domains"/>
    <property type="match status" value="1"/>
</dbReference>
<keyword evidence="7" id="KW-1185">Reference proteome</keyword>
<dbReference type="PROSITE" id="PS00356">
    <property type="entry name" value="HTH_LACI_1"/>
    <property type="match status" value="1"/>
</dbReference>
<evidence type="ECO:0000313" key="6">
    <source>
        <dbReference type="EMBL" id="MBB5158905.1"/>
    </source>
</evidence>
<dbReference type="EMBL" id="JACHIW010000002">
    <property type="protein sequence ID" value="MBB5158905.1"/>
    <property type="molecule type" value="Genomic_DNA"/>
</dbReference>
<dbReference type="SUPFAM" id="SSF53822">
    <property type="entry name" value="Periplasmic binding protein-like I"/>
    <property type="match status" value="1"/>
</dbReference>
<reference evidence="6 7" key="1">
    <citation type="submission" date="2020-08" db="EMBL/GenBank/DDBJ databases">
        <title>Sequencing the genomes of 1000 actinobacteria strains.</title>
        <authorList>
            <person name="Klenk H.-P."/>
        </authorList>
    </citation>
    <scope>NUCLEOTIDE SEQUENCE [LARGE SCALE GENOMIC DNA]</scope>
    <source>
        <strain evidence="6 7">DSM 45584</strain>
    </source>
</reference>
<dbReference type="Pfam" id="PF00356">
    <property type="entry name" value="LacI"/>
    <property type="match status" value="1"/>
</dbReference>
<evidence type="ECO:0000256" key="3">
    <source>
        <dbReference type="ARBA" id="ARBA00023163"/>
    </source>
</evidence>
<feature type="region of interest" description="Disordered" evidence="4">
    <location>
        <begin position="1"/>
        <end position="31"/>
    </location>
</feature>
<name>A0A840QJA1_9PSEU</name>
<evidence type="ECO:0000256" key="4">
    <source>
        <dbReference type="SAM" id="MobiDB-lite"/>
    </source>
</evidence>
<evidence type="ECO:0000256" key="2">
    <source>
        <dbReference type="ARBA" id="ARBA00023125"/>
    </source>
</evidence>
<dbReference type="CDD" id="cd01392">
    <property type="entry name" value="HTH_LacI"/>
    <property type="match status" value="1"/>
</dbReference>
<evidence type="ECO:0000259" key="5">
    <source>
        <dbReference type="PROSITE" id="PS50932"/>
    </source>
</evidence>
<dbReference type="PROSITE" id="PS50932">
    <property type="entry name" value="HTH_LACI_2"/>
    <property type="match status" value="1"/>
</dbReference>
<feature type="domain" description="HTH lacI-type" evidence="5">
    <location>
        <begin position="25"/>
        <end position="79"/>
    </location>
</feature>
<dbReference type="PRINTS" id="PR00036">
    <property type="entry name" value="HTHLACI"/>
</dbReference>
<dbReference type="CDD" id="cd06267">
    <property type="entry name" value="PBP1_LacI_sugar_binding-like"/>
    <property type="match status" value="1"/>
</dbReference>
<dbReference type="Gene3D" id="3.40.50.2300">
    <property type="match status" value="2"/>
</dbReference>
<dbReference type="Pfam" id="PF13377">
    <property type="entry name" value="Peripla_BP_3"/>
    <property type="match status" value="1"/>
</dbReference>
<organism evidence="6 7">
    <name type="scientific">Saccharopolyspora phatthalungensis</name>
    <dbReference type="NCBI Taxonomy" id="664693"/>
    <lineage>
        <taxon>Bacteria</taxon>
        <taxon>Bacillati</taxon>
        <taxon>Actinomycetota</taxon>
        <taxon>Actinomycetes</taxon>
        <taxon>Pseudonocardiales</taxon>
        <taxon>Pseudonocardiaceae</taxon>
        <taxon>Saccharopolyspora</taxon>
    </lineage>
</organism>
<dbReference type="Gene3D" id="1.10.260.40">
    <property type="entry name" value="lambda repressor-like DNA-binding domains"/>
    <property type="match status" value="1"/>
</dbReference>
<dbReference type="InterPro" id="IPR028082">
    <property type="entry name" value="Peripla_BP_I"/>
</dbReference>
<dbReference type="PANTHER" id="PTHR30146:SF109">
    <property type="entry name" value="HTH-TYPE TRANSCRIPTIONAL REGULATOR GALS"/>
    <property type="match status" value="1"/>
</dbReference>
<accession>A0A840QJA1</accession>
<dbReference type="PANTHER" id="PTHR30146">
    <property type="entry name" value="LACI-RELATED TRANSCRIPTIONAL REPRESSOR"/>
    <property type="match status" value="1"/>
</dbReference>
<keyword evidence="2" id="KW-0238">DNA-binding</keyword>
<keyword evidence="1" id="KW-0805">Transcription regulation</keyword>
<proteinExistence type="predicted"/>